<keyword evidence="5" id="KW-1185">Reference proteome</keyword>
<evidence type="ECO:0000259" key="3">
    <source>
        <dbReference type="Pfam" id="PF01494"/>
    </source>
</evidence>
<sequence length="398" mass="43286">MDVIILGGGVAGVSTAIALKQNGFNVRVFERHKVASTIGAGVVIWPNAAYVLEQLGVLNQIEEVSGRPKAMRRVSSTGEPLGAMNLELINSQMGYESFSILRRDLQEVLISKLESLGVEIEYGKSVVDICNSGVDKATVCLVDPTGVKESVSADVIIGAEGRMASQTRTYVLGDNQPVYQGFINWIGVYESNSSELDTPLFDSSILDYWGVGERFGIVPVGPNKAYWAGGIASKDIGTRNPEHYKDELTSIFSEWPEPVRKVIEGTPVSRINKVYVHDHDPAEKWHKNNVIMIGDAAHAPLPTSGQGACQALEDAIYLAQCLRDHQHDISSAFEQFTASRFQKTTSIIMAARGLASSLFNPDPQFCHARNESSKQSDFTAAARGMAQLWGQGLPLTVN</sequence>
<dbReference type="Gene3D" id="3.50.50.60">
    <property type="entry name" value="FAD/NAD(P)-binding domain"/>
    <property type="match status" value="1"/>
</dbReference>
<dbReference type="GO" id="GO:0004497">
    <property type="term" value="F:monooxygenase activity"/>
    <property type="evidence" value="ECO:0007669"/>
    <property type="project" value="UniProtKB-KW"/>
</dbReference>
<dbReference type="Proteomes" id="UP001161389">
    <property type="component" value="Unassembled WGS sequence"/>
</dbReference>
<dbReference type="SUPFAM" id="SSF51905">
    <property type="entry name" value="FAD/NAD(P)-binding domain"/>
    <property type="match status" value="1"/>
</dbReference>
<dbReference type="InterPro" id="IPR036188">
    <property type="entry name" value="FAD/NAD-bd_sf"/>
</dbReference>
<dbReference type="Pfam" id="PF01494">
    <property type="entry name" value="FAD_binding_3"/>
    <property type="match status" value="1"/>
</dbReference>
<keyword evidence="1" id="KW-0560">Oxidoreductase</keyword>
<reference evidence="4" key="2">
    <citation type="submission" date="2023-01" db="EMBL/GenBank/DDBJ databases">
        <title>Draft genome sequence of Litoribrevibacter albus strain NBRC 110071.</title>
        <authorList>
            <person name="Sun Q."/>
            <person name="Mori K."/>
        </authorList>
    </citation>
    <scope>NUCLEOTIDE SEQUENCE</scope>
    <source>
        <strain evidence="4">NBRC 110071</strain>
    </source>
</reference>
<dbReference type="InterPro" id="IPR050493">
    <property type="entry name" value="FAD-dep_Monooxygenase_BioMet"/>
</dbReference>
<dbReference type="GO" id="GO:0071949">
    <property type="term" value="F:FAD binding"/>
    <property type="evidence" value="ECO:0007669"/>
    <property type="project" value="InterPro"/>
</dbReference>
<evidence type="ECO:0000256" key="2">
    <source>
        <dbReference type="ARBA" id="ARBA00023033"/>
    </source>
</evidence>
<feature type="domain" description="FAD-binding" evidence="3">
    <location>
        <begin position="2"/>
        <end position="322"/>
    </location>
</feature>
<protein>
    <submittedName>
        <fullName evidence="4">Monooxygenase</fullName>
    </submittedName>
</protein>
<dbReference type="PANTHER" id="PTHR13789:SF309">
    <property type="entry name" value="PUTATIVE (AFU_ORTHOLOGUE AFUA_6G14510)-RELATED"/>
    <property type="match status" value="1"/>
</dbReference>
<dbReference type="InterPro" id="IPR002938">
    <property type="entry name" value="FAD-bd"/>
</dbReference>
<comment type="caution">
    <text evidence="4">The sequence shown here is derived from an EMBL/GenBank/DDBJ whole genome shotgun (WGS) entry which is preliminary data.</text>
</comment>
<dbReference type="PANTHER" id="PTHR13789">
    <property type="entry name" value="MONOOXYGENASE"/>
    <property type="match status" value="1"/>
</dbReference>
<keyword evidence="2 4" id="KW-0503">Monooxygenase</keyword>
<dbReference type="EMBL" id="BSNM01000003">
    <property type="protein sequence ID" value="GLQ29979.1"/>
    <property type="molecule type" value="Genomic_DNA"/>
</dbReference>
<evidence type="ECO:0000256" key="1">
    <source>
        <dbReference type="ARBA" id="ARBA00023002"/>
    </source>
</evidence>
<gene>
    <name evidence="4" type="primary">aba2</name>
    <name evidence="4" type="ORF">GCM10007876_04570</name>
</gene>
<organism evidence="4 5">
    <name type="scientific">Litoribrevibacter albus</name>
    <dbReference type="NCBI Taxonomy" id="1473156"/>
    <lineage>
        <taxon>Bacteria</taxon>
        <taxon>Pseudomonadati</taxon>
        <taxon>Pseudomonadota</taxon>
        <taxon>Gammaproteobacteria</taxon>
        <taxon>Oceanospirillales</taxon>
        <taxon>Oceanospirillaceae</taxon>
        <taxon>Litoribrevibacter</taxon>
    </lineage>
</organism>
<name>A0AA37S7Y5_9GAMM</name>
<dbReference type="PRINTS" id="PR00420">
    <property type="entry name" value="RNGMNOXGNASE"/>
</dbReference>
<proteinExistence type="predicted"/>
<reference evidence="4" key="1">
    <citation type="journal article" date="2014" name="Int. J. Syst. Evol. Microbiol.">
        <title>Complete genome sequence of Corynebacterium casei LMG S-19264T (=DSM 44701T), isolated from a smear-ripened cheese.</title>
        <authorList>
            <consortium name="US DOE Joint Genome Institute (JGI-PGF)"/>
            <person name="Walter F."/>
            <person name="Albersmeier A."/>
            <person name="Kalinowski J."/>
            <person name="Ruckert C."/>
        </authorList>
    </citation>
    <scope>NUCLEOTIDE SEQUENCE</scope>
    <source>
        <strain evidence="4">NBRC 110071</strain>
    </source>
</reference>
<dbReference type="AlphaFoldDB" id="A0AA37S7Y5"/>
<evidence type="ECO:0000313" key="4">
    <source>
        <dbReference type="EMBL" id="GLQ29979.1"/>
    </source>
</evidence>
<dbReference type="RefSeq" id="WP_284378294.1">
    <property type="nucleotide sequence ID" value="NZ_BSNM01000003.1"/>
</dbReference>
<accession>A0AA37S7Y5</accession>
<evidence type="ECO:0000313" key="5">
    <source>
        <dbReference type="Proteomes" id="UP001161389"/>
    </source>
</evidence>